<gene>
    <name evidence="1" type="ORF">BCV72DRAFT_213530</name>
</gene>
<accession>A0A1X0QU83</accession>
<sequence>VDECFPKTKSFVKKHPFDDQEDLCERIKAASHEVLKQDCEGWIKHCAPLFNKIIDIKTDL</sequence>
<dbReference type="AlphaFoldDB" id="A0A1X0QU83"/>
<protein>
    <submittedName>
        <fullName evidence="1">Uncharacterized protein</fullName>
    </submittedName>
</protein>
<dbReference type="EMBL" id="KV922009">
    <property type="protein sequence ID" value="ORE03291.1"/>
    <property type="molecule type" value="Genomic_DNA"/>
</dbReference>
<organism evidence="1">
    <name type="scientific">Rhizopus microsporus var. microsporus</name>
    <dbReference type="NCBI Taxonomy" id="86635"/>
    <lineage>
        <taxon>Eukaryota</taxon>
        <taxon>Fungi</taxon>
        <taxon>Fungi incertae sedis</taxon>
        <taxon>Mucoromycota</taxon>
        <taxon>Mucoromycotina</taxon>
        <taxon>Mucoromycetes</taxon>
        <taxon>Mucorales</taxon>
        <taxon>Mucorineae</taxon>
        <taxon>Rhizopodaceae</taxon>
        <taxon>Rhizopus</taxon>
    </lineage>
</organism>
<reference evidence="1" key="1">
    <citation type="journal article" date="2016" name="Proc. Natl. Acad. Sci. U.S.A.">
        <title>Lipid metabolic changes in an early divergent fungus govern the establishment of a mutualistic symbiosis with endobacteria.</title>
        <authorList>
            <person name="Lastovetsky O.A."/>
            <person name="Gaspar M.L."/>
            <person name="Mondo S.J."/>
            <person name="LaButti K.M."/>
            <person name="Sandor L."/>
            <person name="Grigoriev I.V."/>
            <person name="Henry S.A."/>
            <person name="Pawlowska T.E."/>
        </authorList>
    </citation>
    <scope>NUCLEOTIDE SEQUENCE [LARGE SCALE GENOMIC DNA]</scope>
    <source>
        <strain evidence="1">ATCC 52814</strain>
    </source>
</reference>
<proteinExistence type="predicted"/>
<name>A0A1X0QU83_RHIZD</name>
<dbReference type="VEuPathDB" id="FungiDB:BCV72DRAFT_213530"/>
<evidence type="ECO:0000313" key="1">
    <source>
        <dbReference type="EMBL" id="ORE03291.1"/>
    </source>
</evidence>
<dbReference type="Proteomes" id="UP000242414">
    <property type="component" value="Unassembled WGS sequence"/>
</dbReference>
<feature type="non-terminal residue" evidence="1">
    <location>
        <position position="1"/>
    </location>
</feature>